<feature type="transmembrane region" description="Helical" evidence="2">
    <location>
        <begin position="82"/>
        <end position="101"/>
    </location>
</feature>
<feature type="transmembrane region" description="Helical" evidence="2">
    <location>
        <begin position="113"/>
        <end position="129"/>
    </location>
</feature>
<gene>
    <name evidence="3" type="ORF">Ani05nite_43010</name>
</gene>
<proteinExistence type="predicted"/>
<dbReference type="AlphaFoldDB" id="A0A919MNA1"/>
<feature type="transmembrane region" description="Helical" evidence="2">
    <location>
        <begin position="135"/>
        <end position="153"/>
    </location>
</feature>
<comment type="caution">
    <text evidence="3">The sequence shown here is derived from an EMBL/GenBank/DDBJ whole genome shotgun (WGS) entry which is preliminary data.</text>
</comment>
<dbReference type="EMBL" id="BOMQ01000052">
    <property type="protein sequence ID" value="GIE50767.1"/>
    <property type="molecule type" value="Genomic_DNA"/>
</dbReference>
<protein>
    <recommendedName>
        <fullName evidence="5">DUF2569 domain-containing protein</fullName>
    </recommendedName>
</protein>
<evidence type="ECO:0000256" key="1">
    <source>
        <dbReference type="SAM" id="MobiDB-lite"/>
    </source>
</evidence>
<dbReference type="Proteomes" id="UP000647172">
    <property type="component" value="Unassembled WGS sequence"/>
</dbReference>
<sequence>MDTSGQAPGRANSGGLVSAERLSGDGPEAGRTPIRGWLVVYLVALAGLALHGLALTIASLVIAADPSLVGLTSFVSAPALTFYVTSNASLILYTVVLYLLMGKRKRSAVAHNVIFNILSLSFLVGWHAMGMKSTVGLAIDAIPPVLMTAYFVTSRRVRRTFRG</sequence>
<evidence type="ECO:0000313" key="4">
    <source>
        <dbReference type="Proteomes" id="UP000647172"/>
    </source>
</evidence>
<keyword evidence="4" id="KW-1185">Reference proteome</keyword>
<accession>A0A919MNA1</accession>
<reference evidence="3" key="1">
    <citation type="submission" date="2021-01" db="EMBL/GenBank/DDBJ databases">
        <title>Whole genome shotgun sequence of Actinoplanes nipponensis NBRC 14063.</title>
        <authorList>
            <person name="Komaki H."/>
            <person name="Tamura T."/>
        </authorList>
    </citation>
    <scope>NUCLEOTIDE SEQUENCE</scope>
    <source>
        <strain evidence="3">NBRC 14063</strain>
    </source>
</reference>
<keyword evidence="2" id="KW-0812">Transmembrane</keyword>
<evidence type="ECO:0000256" key="2">
    <source>
        <dbReference type="SAM" id="Phobius"/>
    </source>
</evidence>
<keyword evidence="2" id="KW-1133">Transmembrane helix</keyword>
<evidence type="ECO:0008006" key="5">
    <source>
        <dbReference type="Google" id="ProtNLM"/>
    </source>
</evidence>
<name>A0A919MNA1_9ACTN</name>
<keyword evidence="2" id="KW-0472">Membrane</keyword>
<feature type="transmembrane region" description="Helical" evidence="2">
    <location>
        <begin position="38"/>
        <end position="62"/>
    </location>
</feature>
<organism evidence="3 4">
    <name type="scientific">Actinoplanes nipponensis</name>
    <dbReference type="NCBI Taxonomy" id="135950"/>
    <lineage>
        <taxon>Bacteria</taxon>
        <taxon>Bacillati</taxon>
        <taxon>Actinomycetota</taxon>
        <taxon>Actinomycetes</taxon>
        <taxon>Micromonosporales</taxon>
        <taxon>Micromonosporaceae</taxon>
        <taxon>Actinoplanes</taxon>
    </lineage>
</organism>
<feature type="region of interest" description="Disordered" evidence="1">
    <location>
        <begin position="1"/>
        <end position="27"/>
    </location>
</feature>
<evidence type="ECO:0000313" key="3">
    <source>
        <dbReference type="EMBL" id="GIE50767.1"/>
    </source>
</evidence>